<feature type="transmembrane region" description="Helical" evidence="5">
    <location>
        <begin position="6"/>
        <end position="27"/>
    </location>
</feature>
<keyword evidence="7" id="KW-1185">Reference proteome</keyword>
<feature type="transmembrane region" description="Helical" evidence="5">
    <location>
        <begin position="105"/>
        <end position="138"/>
    </location>
</feature>
<keyword evidence="3 5" id="KW-1133">Transmembrane helix</keyword>
<dbReference type="PANTHER" id="PTHR43847:SF1">
    <property type="entry name" value="BLL3993 PROTEIN"/>
    <property type="match status" value="1"/>
</dbReference>
<evidence type="ECO:0000256" key="2">
    <source>
        <dbReference type="ARBA" id="ARBA00022692"/>
    </source>
</evidence>
<protein>
    <recommendedName>
        <fullName evidence="8">Steroid 5-alpha reductase C-terminal domain-containing protein</fullName>
    </recommendedName>
</protein>
<evidence type="ECO:0000256" key="1">
    <source>
        <dbReference type="ARBA" id="ARBA00004127"/>
    </source>
</evidence>
<dbReference type="Pfam" id="PF04191">
    <property type="entry name" value="PEMT"/>
    <property type="match status" value="1"/>
</dbReference>
<dbReference type="PANTHER" id="PTHR43847">
    <property type="entry name" value="BLL3993 PROTEIN"/>
    <property type="match status" value="1"/>
</dbReference>
<organism evidence="6 7">
    <name type="scientific">Anaerobiospirillum thomasii</name>
    <dbReference type="NCBI Taxonomy" id="179995"/>
    <lineage>
        <taxon>Bacteria</taxon>
        <taxon>Pseudomonadati</taxon>
        <taxon>Pseudomonadota</taxon>
        <taxon>Gammaproteobacteria</taxon>
        <taxon>Aeromonadales</taxon>
        <taxon>Succinivibrionaceae</taxon>
        <taxon>Anaerobiospirillum</taxon>
    </lineage>
</organism>
<dbReference type="Gene3D" id="1.20.120.1630">
    <property type="match status" value="1"/>
</dbReference>
<accession>A0A2X0VCZ1</accession>
<dbReference type="RefSeq" id="WP_113744800.1">
    <property type="nucleotide sequence ID" value="NZ_UAPV01000001.1"/>
</dbReference>
<dbReference type="InterPro" id="IPR052527">
    <property type="entry name" value="Metal_cation-efflux_comp"/>
</dbReference>
<name>A0A2X0VCZ1_9GAMM</name>
<keyword evidence="4 5" id="KW-0472">Membrane</keyword>
<evidence type="ECO:0000256" key="3">
    <source>
        <dbReference type="ARBA" id="ARBA00022989"/>
    </source>
</evidence>
<evidence type="ECO:0000313" key="7">
    <source>
        <dbReference type="Proteomes" id="UP000250086"/>
    </source>
</evidence>
<reference evidence="6 7" key="1">
    <citation type="submission" date="2018-06" db="EMBL/GenBank/DDBJ databases">
        <authorList>
            <consortium name="Pathogen Informatics"/>
            <person name="Doyle S."/>
        </authorList>
    </citation>
    <scope>NUCLEOTIDE SEQUENCE [LARGE SCALE GENOMIC DNA]</scope>
    <source>
        <strain evidence="6 7">NCTC13093</strain>
    </source>
</reference>
<dbReference type="InterPro" id="IPR007318">
    <property type="entry name" value="Phopholipid_MeTrfase"/>
</dbReference>
<evidence type="ECO:0000256" key="4">
    <source>
        <dbReference type="ARBA" id="ARBA00023136"/>
    </source>
</evidence>
<sequence>MTKRDLFFYAVGSTAFFIVGPCIMLVLKHFFSAPFLPDTTFMPVVGYVMCALGAFFAVWSNVELVRVGKGCAGVIGPVKLMTETKHLVTSGPYALCRNPMHLGVILFYLGLACVINSLASLVVPLGMIIFAFSVAVLFDEKRLMRDFPDEYAQWSAQVPRFIPRLGVFK</sequence>
<evidence type="ECO:0000313" key="6">
    <source>
        <dbReference type="EMBL" id="SPT70765.1"/>
    </source>
</evidence>
<dbReference type="AlphaFoldDB" id="A0A2X0VCZ1"/>
<dbReference type="Proteomes" id="UP000250086">
    <property type="component" value="Unassembled WGS sequence"/>
</dbReference>
<comment type="subcellular location">
    <subcellularLocation>
        <location evidence="1">Endomembrane system</location>
        <topology evidence="1">Multi-pass membrane protein</topology>
    </subcellularLocation>
</comment>
<feature type="transmembrane region" description="Helical" evidence="5">
    <location>
        <begin position="39"/>
        <end position="59"/>
    </location>
</feature>
<gene>
    <name evidence="6" type="ORF">NCTC13093_02186</name>
</gene>
<keyword evidence="2 5" id="KW-0812">Transmembrane</keyword>
<dbReference type="EMBL" id="UAPV01000001">
    <property type="protein sequence ID" value="SPT70765.1"/>
    <property type="molecule type" value="Genomic_DNA"/>
</dbReference>
<evidence type="ECO:0000256" key="5">
    <source>
        <dbReference type="SAM" id="Phobius"/>
    </source>
</evidence>
<evidence type="ECO:0008006" key="8">
    <source>
        <dbReference type="Google" id="ProtNLM"/>
    </source>
</evidence>
<dbReference type="GO" id="GO:0012505">
    <property type="term" value="C:endomembrane system"/>
    <property type="evidence" value="ECO:0007669"/>
    <property type="project" value="UniProtKB-SubCell"/>
</dbReference>
<proteinExistence type="predicted"/>